<accession>A0A0F9CV76</accession>
<dbReference type="Pfam" id="PF00107">
    <property type="entry name" value="ADH_zinc_N"/>
    <property type="match status" value="1"/>
</dbReference>
<comment type="caution">
    <text evidence="6">The sequence shown here is derived from an EMBL/GenBank/DDBJ whole genome shotgun (WGS) entry which is preliminary data.</text>
</comment>
<dbReference type="SUPFAM" id="SSF51735">
    <property type="entry name" value="NAD(P)-binding Rossmann-fold domains"/>
    <property type="match status" value="1"/>
</dbReference>
<evidence type="ECO:0000256" key="2">
    <source>
        <dbReference type="ARBA" id="ARBA00008072"/>
    </source>
</evidence>
<reference evidence="6" key="1">
    <citation type="journal article" date="2015" name="Nature">
        <title>Complex archaea that bridge the gap between prokaryotes and eukaryotes.</title>
        <authorList>
            <person name="Spang A."/>
            <person name="Saw J.H."/>
            <person name="Jorgensen S.L."/>
            <person name="Zaremba-Niedzwiedzka K."/>
            <person name="Martijn J."/>
            <person name="Lind A.E."/>
            <person name="van Eijk R."/>
            <person name="Schleper C."/>
            <person name="Guy L."/>
            <person name="Ettema T.J."/>
        </authorList>
    </citation>
    <scope>NUCLEOTIDE SEQUENCE</scope>
</reference>
<dbReference type="Gene3D" id="3.40.50.720">
    <property type="entry name" value="NAD(P)-binding Rossmann-like Domain"/>
    <property type="match status" value="1"/>
</dbReference>
<dbReference type="PANTHER" id="PTHR42813">
    <property type="entry name" value="ZINC-TYPE ALCOHOL DEHYDROGENASE-LIKE"/>
    <property type="match status" value="1"/>
</dbReference>
<dbReference type="GO" id="GO:0046872">
    <property type="term" value="F:metal ion binding"/>
    <property type="evidence" value="ECO:0007669"/>
    <property type="project" value="UniProtKB-KW"/>
</dbReference>
<feature type="domain" description="Alcohol dehydrogenase-like C-terminal" evidence="5">
    <location>
        <begin position="1"/>
        <end position="132"/>
    </location>
</feature>
<dbReference type="InterPro" id="IPR013149">
    <property type="entry name" value="ADH-like_C"/>
</dbReference>
<sequence length="172" mass="18420">PLGLCATAGARARGCGLIIGVDAIPERLEMSKKFGANVVINHQEKDAVAEIMALTNNEGVDVAVEAVGTQPTFQACTSVVRRGGTVSSIGVYGLLPQLSMPTGVPSFFHRRIVTTLCPSGRDRMEHLLRLVEHGTVDLTPLFTHRMKLADSPKAFDLFRSKAEGVLKIAITP</sequence>
<evidence type="ECO:0000256" key="4">
    <source>
        <dbReference type="ARBA" id="ARBA00022833"/>
    </source>
</evidence>
<feature type="non-terminal residue" evidence="6">
    <location>
        <position position="1"/>
    </location>
</feature>
<evidence type="ECO:0000256" key="3">
    <source>
        <dbReference type="ARBA" id="ARBA00022723"/>
    </source>
</evidence>
<organism evidence="6">
    <name type="scientific">marine sediment metagenome</name>
    <dbReference type="NCBI Taxonomy" id="412755"/>
    <lineage>
        <taxon>unclassified sequences</taxon>
        <taxon>metagenomes</taxon>
        <taxon>ecological metagenomes</taxon>
    </lineage>
</organism>
<comment type="cofactor">
    <cofactor evidence="1">
        <name>Zn(2+)</name>
        <dbReference type="ChEBI" id="CHEBI:29105"/>
    </cofactor>
</comment>
<dbReference type="AlphaFoldDB" id="A0A0F9CV76"/>
<protein>
    <recommendedName>
        <fullName evidence="5">Alcohol dehydrogenase-like C-terminal domain-containing protein</fullName>
    </recommendedName>
</protein>
<evidence type="ECO:0000313" key="6">
    <source>
        <dbReference type="EMBL" id="KKL53194.1"/>
    </source>
</evidence>
<evidence type="ECO:0000259" key="5">
    <source>
        <dbReference type="Pfam" id="PF00107"/>
    </source>
</evidence>
<dbReference type="EMBL" id="LAZR01031628">
    <property type="protein sequence ID" value="KKL53194.1"/>
    <property type="molecule type" value="Genomic_DNA"/>
</dbReference>
<comment type="similarity">
    <text evidence="2">Belongs to the zinc-containing alcohol dehydrogenase family.</text>
</comment>
<gene>
    <name evidence="6" type="ORF">LCGC14_2277890</name>
</gene>
<keyword evidence="4" id="KW-0862">Zinc</keyword>
<dbReference type="PANTHER" id="PTHR42813:SF4">
    <property type="entry name" value="NADP-DEPENDENT ISOPROPANOL DEHYDROGENASE"/>
    <property type="match status" value="1"/>
</dbReference>
<proteinExistence type="inferred from homology"/>
<keyword evidence="3" id="KW-0479">Metal-binding</keyword>
<name>A0A0F9CV76_9ZZZZ</name>
<evidence type="ECO:0000256" key="1">
    <source>
        <dbReference type="ARBA" id="ARBA00001947"/>
    </source>
</evidence>
<dbReference type="Gene3D" id="3.90.180.10">
    <property type="entry name" value="Medium-chain alcohol dehydrogenases, catalytic domain"/>
    <property type="match status" value="1"/>
</dbReference>
<dbReference type="InterPro" id="IPR036291">
    <property type="entry name" value="NAD(P)-bd_dom_sf"/>
</dbReference>